<sequence length="32" mass="3615">MVCIAKYQYKDDMLDLCICMSLAGLVFTVVID</sequence>
<evidence type="ECO:0000256" key="1">
    <source>
        <dbReference type="SAM" id="Phobius"/>
    </source>
</evidence>
<dbReference type="EMBL" id="AWFF01000109">
    <property type="protein sequence ID" value="KCZ50487.1"/>
    <property type="molecule type" value="Genomic_DNA"/>
</dbReference>
<dbReference type="AlphaFoldDB" id="A0A062TWT6"/>
<keyword evidence="1" id="KW-0812">Transmembrane</keyword>
<comment type="caution">
    <text evidence="2">The sequence shown here is derived from an EMBL/GenBank/DDBJ whole genome shotgun (WGS) entry which is preliminary data.</text>
</comment>
<dbReference type="PATRIC" id="fig|1280946.3.peg.3482"/>
<name>A0A062TWT6_9PROT</name>
<reference evidence="2 3" key="1">
    <citation type="journal article" date="2014" name="Antonie Van Leeuwenhoek">
        <title>Hyphomonas beringensis sp. nov. and Hyphomonas chukchiensis sp. nov., isolated from surface seawater of the Bering Sea and Chukchi Sea.</title>
        <authorList>
            <person name="Li C."/>
            <person name="Lai Q."/>
            <person name="Li G."/>
            <person name="Dong C."/>
            <person name="Wang J."/>
            <person name="Liao Y."/>
            <person name="Shao Z."/>
        </authorList>
    </citation>
    <scope>NUCLEOTIDE SEQUENCE [LARGE SCALE GENOMIC DNA]</scope>
    <source>
        <strain evidence="2 3">25B14_1</strain>
    </source>
</reference>
<protein>
    <submittedName>
        <fullName evidence="2">Uncharacterized protein</fullName>
    </submittedName>
</protein>
<evidence type="ECO:0000313" key="3">
    <source>
        <dbReference type="Proteomes" id="UP000027037"/>
    </source>
</evidence>
<proteinExistence type="predicted"/>
<gene>
    <name evidence="2" type="ORF">HY29_06915</name>
</gene>
<dbReference type="Proteomes" id="UP000027037">
    <property type="component" value="Unassembled WGS sequence"/>
</dbReference>
<evidence type="ECO:0000313" key="2">
    <source>
        <dbReference type="EMBL" id="KCZ50487.1"/>
    </source>
</evidence>
<feature type="transmembrane region" description="Helical" evidence="1">
    <location>
        <begin position="12"/>
        <end position="31"/>
    </location>
</feature>
<accession>A0A062TWT6</accession>
<keyword evidence="1" id="KW-1133">Transmembrane helix</keyword>
<keyword evidence="1" id="KW-0472">Membrane</keyword>
<dbReference type="STRING" id="1280946.HY29_06915"/>
<organism evidence="2 3">
    <name type="scientific">Hyphomonas beringensis</name>
    <dbReference type="NCBI Taxonomy" id="1280946"/>
    <lineage>
        <taxon>Bacteria</taxon>
        <taxon>Pseudomonadati</taxon>
        <taxon>Pseudomonadota</taxon>
        <taxon>Alphaproteobacteria</taxon>
        <taxon>Hyphomonadales</taxon>
        <taxon>Hyphomonadaceae</taxon>
        <taxon>Hyphomonas</taxon>
    </lineage>
</organism>
<keyword evidence="3" id="KW-1185">Reference proteome</keyword>